<organism evidence="1">
    <name type="scientific">Cladocopium goreaui</name>
    <dbReference type="NCBI Taxonomy" id="2562237"/>
    <lineage>
        <taxon>Eukaryota</taxon>
        <taxon>Sar</taxon>
        <taxon>Alveolata</taxon>
        <taxon>Dinophyceae</taxon>
        <taxon>Suessiales</taxon>
        <taxon>Symbiodiniaceae</taxon>
        <taxon>Cladocopium</taxon>
    </lineage>
</organism>
<evidence type="ECO:0000313" key="3">
    <source>
        <dbReference type="Proteomes" id="UP001152797"/>
    </source>
</evidence>
<keyword evidence="3" id="KW-1185">Reference proteome</keyword>
<evidence type="ECO:0000313" key="1">
    <source>
        <dbReference type="EMBL" id="CAI4012316.1"/>
    </source>
</evidence>
<proteinExistence type="predicted"/>
<reference evidence="2" key="2">
    <citation type="submission" date="2024-04" db="EMBL/GenBank/DDBJ databases">
        <authorList>
            <person name="Chen Y."/>
            <person name="Shah S."/>
            <person name="Dougan E. K."/>
            <person name="Thang M."/>
            <person name="Chan C."/>
        </authorList>
    </citation>
    <scope>NUCLEOTIDE SEQUENCE [LARGE SCALE GENOMIC DNA]</scope>
</reference>
<gene>
    <name evidence="1" type="ORF">C1SCF055_LOCUS37387</name>
</gene>
<sequence length="115" mass="13156">MDPVRQANLTAYVACTPKTGGGAGFTALYEKKQLIEARRKRSTMNFMERMEVDAEHKQAYAQVTLMRQNEDHRKALDRLVEKMRPAPLARGPKIVKHNGKALHEGHDRQLRLECT</sequence>
<name>A0A9P1DMQ0_9DINO</name>
<evidence type="ECO:0000313" key="2">
    <source>
        <dbReference type="EMBL" id="CAL1165691.1"/>
    </source>
</evidence>
<dbReference type="AlphaFoldDB" id="A0A9P1DMQ0"/>
<dbReference type="OrthoDB" id="443553at2759"/>
<comment type="caution">
    <text evidence="1">The sequence shown here is derived from an EMBL/GenBank/DDBJ whole genome shotgun (WGS) entry which is preliminary data.</text>
</comment>
<dbReference type="Proteomes" id="UP001152797">
    <property type="component" value="Unassembled WGS sequence"/>
</dbReference>
<reference evidence="1" key="1">
    <citation type="submission" date="2022-10" db="EMBL/GenBank/DDBJ databases">
        <authorList>
            <person name="Chen Y."/>
            <person name="Dougan E. K."/>
            <person name="Chan C."/>
            <person name="Rhodes N."/>
            <person name="Thang M."/>
        </authorList>
    </citation>
    <scope>NUCLEOTIDE SEQUENCE</scope>
</reference>
<dbReference type="EMBL" id="CAMXCT030005423">
    <property type="protein sequence ID" value="CAL4799628.1"/>
    <property type="molecule type" value="Genomic_DNA"/>
</dbReference>
<accession>A0A9P1DMQ0</accession>
<dbReference type="EMBL" id="CAMXCT020005423">
    <property type="protein sequence ID" value="CAL1165691.1"/>
    <property type="molecule type" value="Genomic_DNA"/>
</dbReference>
<dbReference type="EMBL" id="CAMXCT010005423">
    <property type="protein sequence ID" value="CAI4012316.1"/>
    <property type="molecule type" value="Genomic_DNA"/>
</dbReference>
<protein>
    <submittedName>
        <fullName evidence="1">Uncharacterized protein</fullName>
    </submittedName>
</protein>